<feature type="transmembrane region" description="Helical" evidence="1">
    <location>
        <begin position="14"/>
        <end position="34"/>
    </location>
</feature>
<protein>
    <recommendedName>
        <fullName evidence="4">Cbb3-type cytochrome oxidase component FixQ</fullName>
    </recommendedName>
</protein>
<keyword evidence="1" id="KW-0812">Transmembrane</keyword>
<evidence type="ECO:0000256" key="1">
    <source>
        <dbReference type="SAM" id="Phobius"/>
    </source>
</evidence>
<dbReference type="EMBL" id="CP036526">
    <property type="protein sequence ID" value="QDT09551.1"/>
    <property type="molecule type" value="Genomic_DNA"/>
</dbReference>
<gene>
    <name evidence="2" type="ORF">K239x_14970</name>
</gene>
<proteinExistence type="predicted"/>
<keyword evidence="3" id="KW-1185">Reference proteome</keyword>
<evidence type="ECO:0008006" key="4">
    <source>
        <dbReference type="Google" id="ProtNLM"/>
    </source>
</evidence>
<dbReference type="Proteomes" id="UP000319817">
    <property type="component" value="Chromosome"/>
</dbReference>
<sequence>MIRDLVSSLDYSDFAELALGLFVIAFVFIVFGAMRLSKKAADRFASIPISDKVEDPR</sequence>
<accession>A0A517NR01</accession>
<keyword evidence="1" id="KW-1133">Transmembrane helix</keyword>
<dbReference type="RefSeq" id="WP_419189773.1">
    <property type="nucleotide sequence ID" value="NZ_CP036526.1"/>
</dbReference>
<evidence type="ECO:0000313" key="3">
    <source>
        <dbReference type="Proteomes" id="UP000319817"/>
    </source>
</evidence>
<name>A0A517NR01_9BACT</name>
<reference evidence="2 3" key="1">
    <citation type="submission" date="2019-02" db="EMBL/GenBank/DDBJ databases">
        <title>Deep-cultivation of Planctomycetes and their phenomic and genomic characterization uncovers novel biology.</title>
        <authorList>
            <person name="Wiegand S."/>
            <person name="Jogler M."/>
            <person name="Boedeker C."/>
            <person name="Pinto D."/>
            <person name="Vollmers J."/>
            <person name="Rivas-Marin E."/>
            <person name="Kohn T."/>
            <person name="Peeters S.H."/>
            <person name="Heuer A."/>
            <person name="Rast P."/>
            <person name="Oberbeckmann S."/>
            <person name="Bunk B."/>
            <person name="Jeske O."/>
            <person name="Meyerdierks A."/>
            <person name="Storesund J.E."/>
            <person name="Kallscheuer N."/>
            <person name="Luecker S."/>
            <person name="Lage O.M."/>
            <person name="Pohl T."/>
            <person name="Merkel B.J."/>
            <person name="Hornburger P."/>
            <person name="Mueller R.-W."/>
            <person name="Bruemmer F."/>
            <person name="Labrenz M."/>
            <person name="Spormann A.M."/>
            <person name="Op den Camp H."/>
            <person name="Overmann J."/>
            <person name="Amann R."/>
            <person name="Jetten M.S.M."/>
            <person name="Mascher T."/>
            <person name="Medema M.H."/>
            <person name="Devos D.P."/>
            <person name="Kaster A.-K."/>
            <person name="Ovreas L."/>
            <person name="Rohde M."/>
            <person name="Galperin M.Y."/>
            <person name="Jogler C."/>
        </authorList>
    </citation>
    <scope>NUCLEOTIDE SEQUENCE [LARGE SCALE GENOMIC DNA]</scope>
    <source>
        <strain evidence="2 3">K23_9</strain>
    </source>
</reference>
<evidence type="ECO:0000313" key="2">
    <source>
        <dbReference type="EMBL" id="QDT09551.1"/>
    </source>
</evidence>
<organism evidence="2 3">
    <name type="scientific">Stieleria marina</name>
    <dbReference type="NCBI Taxonomy" id="1930275"/>
    <lineage>
        <taxon>Bacteria</taxon>
        <taxon>Pseudomonadati</taxon>
        <taxon>Planctomycetota</taxon>
        <taxon>Planctomycetia</taxon>
        <taxon>Pirellulales</taxon>
        <taxon>Pirellulaceae</taxon>
        <taxon>Stieleria</taxon>
    </lineage>
</organism>
<keyword evidence="1" id="KW-0472">Membrane</keyword>
<dbReference type="AlphaFoldDB" id="A0A517NR01"/>